<sequence length="237" mass="26272">MQNLSPIPKLAHSRAISSIASGNFASESGSSLRSSPSHTYDSSTFEFSPIKENEPYVTESNASYVISNELSIMENMNRTPPAIPEKKHGMKHPVPNRLLIVEQSLTELQNELVSFINLNSSKFTVLNSSTATITPPAKSVSPTPALAINKQDKVHSKGKTINPEKALPKPHSTKTLTQNTKMQSKYGDLEISNKHLVYLEKLIDTLTKLMIDMMLDPVRVKETLKRLNDATRILEGF</sequence>
<dbReference type="InParanoid" id="I2H5I6"/>
<dbReference type="EMBL" id="HE806321">
    <property type="protein sequence ID" value="CCH61638.1"/>
    <property type="molecule type" value="Genomic_DNA"/>
</dbReference>
<proteinExistence type="predicted"/>
<dbReference type="Proteomes" id="UP000002866">
    <property type="component" value="Chromosome 6"/>
</dbReference>
<feature type="region of interest" description="Disordered" evidence="1">
    <location>
        <begin position="152"/>
        <end position="174"/>
    </location>
</feature>
<accession>I2H5I6</accession>
<gene>
    <name evidence="2" type="primary">TBLA0F00940</name>
    <name evidence="2" type="ORF">TBLA_0F00940</name>
</gene>
<evidence type="ECO:0000256" key="1">
    <source>
        <dbReference type="SAM" id="MobiDB-lite"/>
    </source>
</evidence>
<protein>
    <submittedName>
        <fullName evidence="2">Uncharacterized protein</fullName>
    </submittedName>
</protein>
<evidence type="ECO:0000313" key="3">
    <source>
        <dbReference type="Proteomes" id="UP000002866"/>
    </source>
</evidence>
<dbReference type="KEGG" id="tbl:TBLA_0F00940"/>
<dbReference type="GeneID" id="14496747"/>
<dbReference type="AlphaFoldDB" id="I2H5I6"/>
<reference evidence="2 3" key="1">
    <citation type="journal article" date="2011" name="Proc. Natl. Acad. Sci. U.S.A.">
        <title>Evolutionary erosion of yeast sex chromosomes by mating-type switching accidents.</title>
        <authorList>
            <person name="Gordon J.L."/>
            <person name="Armisen D."/>
            <person name="Proux-Wera E."/>
            <person name="Oheigeartaigh S.S."/>
            <person name="Byrne K.P."/>
            <person name="Wolfe K.H."/>
        </authorList>
    </citation>
    <scope>NUCLEOTIDE SEQUENCE [LARGE SCALE GENOMIC DNA]</scope>
    <source>
        <strain evidence="3">ATCC 34711 / CBS 6284 / DSM 70876 / NBRC 10599 / NRRL Y-10934 / UCD 77-7</strain>
    </source>
</reference>
<evidence type="ECO:0000313" key="2">
    <source>
        <dbReference type="EMBL" id="CCH61638.1"/>
    </source>
</evidence>
<keyword evidence="3" id="KW-1185">Reference proteome</keyword>
<dbReference type="RefSeq" id="XP_004181157.1">
    <property type="nucleotide sequence ID" value="XM_004181109.1"/>
</dbReference>
<dbReference type="HOGENOM" id="CLU_1171292_0_0_1"/>
<name>I2H5I6_HENB6</name>
<dbReference type="OrthoDB" id="4067583at2759"/>
<organism evidence="2 3">
    <name type="scientific">Henningerozyma blattae (strain ATCC 34711 / CBS 6284 / DSM 70876 / NBRC 10599 / NRRL Y-10934 / UCD 77-7)</name>
    <name type="common">Yeast</name>
    <name type="synonym">Tetrapisispora blattae</name>
    <dbReference type="NCBI Taxonomy" id="1071380"/>
    <lineage>
        <taxon>Eukaryota</taxon>
        <taxon>Fungi</taxon>
        <taxon>Dikarya</taxon>
        <taxon>Ascomycota</taxon>
        <taxon>Saccharomycotina</taxon>
        <taxon>Saccharomycetes</taxon>
        <taxon>Saccharomycetales</taxon>
        <taxon>Saccharomycetaceae</taxon>
        <taxon>Henningerozyma</taxon>
    </lineage>
</organism>